<keyword evidence="3" id="KW-0862">Zinc</keyword>
<keyword evidence="2" id="KW-0378">Hydrolase</keyword>
<dbReference type="InterPro" id="IPR036866">
    <property type="entry name" value="RibonucZ/Hydroxyglut_hydro"/>
</dbReference>
<dbReference type="InterPro" id="IPR052195">
    <property type="entry name" value="Bact_Alkyl/Aryl-Sulfatase"/>
</dbReference>
<dbReference type="Pfam" id="PF14863">
    <property type="entry name" value="Alkyl_sulf_dimr"/>
    <property type="match status" value="1"/>
</dbReference>
<dbReference type="CDD" id="cd07710">
    <property type="entry name" value="arylsulfatase_Sdsa1-like_MBL-fold"/>
    <property type="match status" value="1"/>
</dbReference>
<dbReference type="InterPro" id="IPR029228">
    <property type="entry name" value="Alkyl_sulf_dimr"/>
</dbReference>
<dbReference type="InterPro" id="IPR001279">
    <property type="entry name" value="Metallo-B-lactamas"/>
</dbReference>
<comment type="caution">
    <text evidence="6">The sequence shown here is derived from an EMBL/GenBank/DDBJ whole genome shotgun (WGS) entry which is preliminary data.</text>
</comment>
<comment type="similarity">
    <text evidence="4">Belongs to the metallo-beta-lactamase superfamily. Type III sulfatase family.</text>
</comment>
<dbReference type="Pfam" id="PF00753">
    <property type="entry name" value="Lactamase_B"/>
    <property type="match status" value="1"/>
</dbReference>
<organism evidence="6 7">
    <name type="scientific">Microbacterium allomyrinae</name>
    <dbReference type="NCBI Taxonomy" id="2830666"/>
    <lineage>
        <taxon>Bacteria</taxon>
        <taxon>Bacillati</taxon>
        <taxon>Actinomycetota</taxon>
        <taxon>Actinomycetes</taxon>
        <taxon>Micrococcales</taxon>
        <taxon>Microbacteriaceae</taxon>
        <taxon>Microbacterium</taxon>
    </lineage>
</organism>
<dbReference type="Gene3D" id="1.25.40.880">
    <property type="entry name" value="Alkyl sulfatase, dimerisation domain"/>
    <property type="match status" value="1"/>
</dbReference>
<dbReference type="Proteomes" id="UP001139354">
    <property type="component" value="Unassembled WGS sequence"/>
</dbReference>
<name>A0A9X1LX44_9MICO</name>
<protein>
    <submittedName>
        <fullName evidence="6">MBL fold metallo-hydrolase</fullName>
    </submittedName>
</protein>
<dbReference type="Gene3D" id="3.60.15.30">
    <property type="entry name" value="Metallo-beta-lactamase domain"/>
    <property type="match status" value="1"/>
</dbReference>
<dbReference type="InterPro" id="IPR044097">
    <property type="entry name" value="Bds1/SdsA1_MBL-fold"/>
</dbReference>
<evidence type="ECO:0000256" key="4">
    <source>
        <dbReference type="ARBA" id="ARBA00033751"/>
    </source>
</evidence>
<dbReference type="AlphaFoldDB" id="A0A9X1LX44"/>
<evidence type="ECO:0000313" key="6">
    <source>
        <dbReference type="EMBL" id="MCC2033482.1"/>
    </source>
</evidence>
<evidence type="ECO:0000313" key="7">
    <source>
        <dbReference type="Proteomes" id="UP001139354"/>
    </source>
</evidence>
<dbReference type="Pfam" id="PF14864">
    <property type="entry name" value="Alkyl_sulf_C"/>
    <property type="match status" value="1"/>
</dbReference>
<dbReference type="GO" id="GO:0046983">
    <property type="term" value="F:protein dimerization activity"/>
    <property type="evidence" value="ECO:0007669"/>
    <property type="project" value="InterPro"/>
</dbReference>
<dbReference type="EMBL" id="JAGTTN010000005">
    <property type="protein sequence ID" value="MCC2033482.1"/>
    <property type="molecule type" value="Genomic_DNA"/>
</dbReference>
<dbReference type="InterPro" id="IPR038536">
    <property type="entry name" value="Alkyl/aryl-sulf_dimr_sf"/>
</dbReference>
<evidence type="ECO:0000259" key="5">
    <source>
        <dbReference type="SMART" id="SM00849"/>
    </source>
</evidence>
<dbReference type="PANTHER" id="PTHR43223">
    <property type="entry name" value="ALKYL/ARYL-SULFATASE"/>
    <property type="match status" value="1"/>
</dbReference>
<keyword evidence="7" id="KW-1185">Reference proteome</keyword>
<dbReference type="Gene3D" id="3.30.1050.10">
    <property type="entry name" value="SCP2 sterol-binding domain"/>
    <property type="match status" value="1"/>
</dbReference>
<dbReference type="InterPro" id="IPR029229">
    <property type="entry name" value="Alkyl_sulf_C"/>
</dbReference>
<gene>
    <name evidence="6" type="ORF">KEC57_14935</name>
</gene>
<dbReference type="SMART" id="SM00849">
    <property type="entry name" value="Lactamase_B"/>
    <property type="match status" value="1"/>
</dbReference>
<feature type="domain" description="Metallo-beta-lactamase" evidence="5">
    <location>
        <begin position="105"/>
        <end position="331"/>
    </location>
</feature>
<dbReference type="PANTHER" id="PTHR43223:SF1">
    <property type="entry name" value="ALKYL_ARYL-SULFATASE BDS1"/>
    <property type="match status" value="1"/>
</dbReference>
<evidence type="ECO:0000256" key="3">
    <source>
        <dbReference type="ARBA" id="ARBA00022833"/>
    </source>
</evidence>
<evidence type="ECO:0000256" key="1">
    <source>
        <dbReference type="ARBA" id="ARBA00022723"/>
    </source>
</evidence>
<reference evidence="6" key="1">
    <citation type="submission" date="2021-04" db="EMBL/GenBank/DDBJ databases">
        <title>Microbacterium tenobrionis sp. nov. and Microbacterium allomyrinae sp. nov., isolated from larvae of Tenobrio molitor and Allomyrina dichotoma, respectively.</title>
        <authorList>
            <person name="Lee S.D."/>
        </authorList>
    </citation>
    <scope>NUCLEOTIDE SEQUENCE</scope>
    <source>
        <strain evidence="6">BWT-G7</strain>
    </source>
</reference>
<accession>A0A9X1LX44</accession>
<dbReference type="SUPFAM" id="SSF56281">
    <property type="entry name" value="Metallo-hydrolase/oxidoreductase"/>
    <property type="match status" value="1"/>
</dbReference>
<dbReference type="GO" id="GO:0046872">
    <property type="term" value="F:metal ion binding"/>
    <property type="evidence" value="ECO:0007669"/>
    <property type="project" value="UniProtKB-KW"/>
</dbReference>
<sequence>MSIDPKGATPATAAANKAALERYAMDDVEDFETARRGLVAPIPGGRLTNDDGAVVYDVERFAFLEGDPPAPDSVNPSLWRQSQLIYQPGLYKVTDRLHQVRNNDIGNLTIVEGDDGLIIIDCTTGIEPARAGLALYREHVADKPVVAVIYTHTHIDHYGGVKGVVDEADVASGKVPIIAPGTIASFDKYAIGENVIAGNAMSRRASYAFGNLLDNGPHAMITNGIASVGGHNITVSYLSPTDPITETGQTRTISGLTFEFLYAPDTEAPEEMHIWIPELKALTCAENANHSLHNIQTLRGARTRDARNFARYLDETLVRWGDEVEVHYGPHTWPVWGNEKVVEFLESQRDTYKYIHDQALRLANQGYTPLEAAEVVDLPPALGRRWFNRGYHGTLHHDVRAVFTKELGMWDGDPVSLHPHTPADSAQRLVAMIGREAILAEGHRAIDAGDYRWAAQILHSLVFADADDAEARGLQADAYEQLGYQAEGPQWRGIYLTAAKELRDGVVPARFASASPDTILAMPLDILFDFAAVHVDGAAAADADLRIDFVFTDRGETWTMWVRHGVLNARPGSSPRAQATVSGPKSALVAVLVQPKAAAALIENGTVAVSGDASAIAAYSGIVDAFDPDFAIVTP</sequence>
<proteinExistence type="inferred from homology"/>
<dbReference type="SUPFAM" id="SSF55718">
    <property type="entry name" value="SCP-like"/>
    <property type="match status" value="1"/>
</dbReference>
<keyword evidence="1" id="KW-0479">Metal-binding</keyword>
<dbReference type="GO" id="GO:0018909">
    <property type="term" value="P:dodecyl sulfate metabolic process"/>
    <property type="evidence" value="ECO:0007669"/>
    <property type="project" value="InterPro"/>
</dbReference>
<dbReference type="GO" id="GO:0018741">
    <property type="term" value="F:linear primary-alkylsulfatase activity"/>
    <property type="evidence" value="ECO:0007669"/>
    <property type="project" value="InterPro"/>
</dbReference>
<dbReference type="RefSeq" id="WP_229385490.1">
    <property type="nucleotide sequence ID" value="NZ_JAGTTN010000005.1"/>
</dbReference>
<dbReference type="FunFam" id="3.60.15.30:FF:000001">
    <property type="entry name" value="Alkyl/aryl-sulfatase BDS1"/>
    <property type="match status" value="1"/>
</dbReference>
<dbReference type="InterPro" id="IPR036527">
    <property type="entry name" value="SCP2_sterol-bd_dom_sf"/>
</dbReference>
<evidence type="ECO:0000256" key="2">
    <source>
        <dbReference type="ARBA" id="ARBA00022801"/>
    </source>
</evidence>